<sequence length="155" mass="17959">MPQSKSETLFIDQVYLAFKDARKPSVDEITLHRCVECDDIRDTFEAYSVRNVPDGKVEWLARSLCFLSPIALRYFLPRCIEFDIANPNSWVGDSIIVFLSSQNVSDANWVERHNEFSLNERKIVAEYLELLQVRNDANIDDEELIMALNIWEGKA</sequence>
<accession>A0ABQ2XFS9</accession>
<keyword evidence="2" id="KW-1185">Reference proteome</keyword>
<evidence type="ECO:0000313" key="2">
    <source>
        <dbReference type="Proteomes" id="UP000620127"/>
    </source>
</evidence>
<evidence type="ECO:0000313" key="1">
    <source>
        <dbReference type="EMBL" id="GGX14749.1"/>
    </source>
</evidence>
<protein>
    <submittedName>
        <fullName evidence="1">Uncharacterized protein</fullName>
    </submittedName>
</protein>
<organism evidence="1 2">
    <name type="scientific">Undibacterium macrobrachii</name>
    <dbReference type="NCBI Taxonomy" id="1119058"/>
    <lineage>
        <taxon>Bacteria</taxon>
        <taxon>Pseudomonadati</taxon>
        <taxon>Pseudomonadota</taxon>
        <taxon>Betaproteobacteria</taxon>
        <taxon>Burkholderiales</taxon>
        <taxon>Oxalobacteraceae</taxon>
        <taxon>Undibacterium</taxon>
    </lineage>
</organism>
<proteinExistence type="predicted"/>
<dbReference type="EMBL" id="BMYT01000003">
    <property type="protein sequence ID" value="GGX14749.1"/>
    <property type="molecule type" value="Genomic_DNA"/>
</dbReference>
<gene>
    <name evidence="1" type="ORF">GCM10011282_21270</name>
</gene>
<comment type="caution">
    <text evidence="1">The sequence shown here is derived from an EMBL/GenBank/DDBJ whole genome shotgun (WGS) entry which is preliminary data.</text>
</comment>
<dbReference type="RefSeq" id="WP_189346101.1">
    <property type="nucleotide sequence ID" value="NZ_BMYT01000003.1"/>
</dbReference>
<dbReference type="Proteomes" id="UP000620127">
    <property type="component" value="Unassembled WGS sequence"/>
</dbReference>
<name>A0ABQ2XFS9_9BURK</name>
<reference evidence="2" key="1">
    <citation type="journal article" date="2019" name="Int. J. Syst. Evol. Microbiol.">
        <title>The Global Catalogue of Microorganisms (GCM) 10K type strain sequencing project: providing services to taxonomists for standard genome sequencing and annotation.</title>
        <authorList>
            <consortium name="The Broad Institute Genomics Platform"/>
            <consortium name="The Broad Institute Genome Sequencing Center for Infectious Disease"/>
            <person name="Wu L."/>
            <person name="Ma J."/>
        </authorList>
    </citation>
    <scope>NUCLEOTIDE SEQUENCE [LARGE SCALE GENOMIC DNA]</scope>
    <source>
        <strain evidence="2">KCTC 23916</strain>
    </source>
</reference>